<dbReference type="InterPro" id="IPR003607">
    <property type="entry name" value="HD/PDEase_dom"/>
</dbReference>
<reference evidence="9" key="2">
    <citation type="submission" date="2014-08" db="EMBL/GenBank/DDBJ databases">
        <title>Complete genome of Weissella ceti strain WS74 isolated from diseased rainbow trout in Brazil.</title>
        <authorList>
            <person name="Figueiredo H.C.P."/>
            <person name="Leal C.A.G."/>
            <person name="Pereira F.L."/>
            <person name="Soares S.C."/>
            <person name="Dorella F.A."/>
            <person name="Carvalho A.F."/>
            <person name="Azevedo V.A.C."/>
        </authorList>
    </citation>
    <scope>NUCLEOTIDE SEQUENCE [LARGE SCALE GENOMIC DNA]</scope>
    <source>
        <strain evidence="9">WS74</strain>
    </source>
</reference>
<dbReference type="InterPro" id="IPR005249">
    <property type="entry name" value="YqeK"/>
</dbReference>
<organism evidence="8 9">
    <name type="scientific">Weissella ceti</name>
    <dbReference type="NCBI Taxonomy" id="759620"/>
    <lineage>
        <taxon>Bacteria</taxon>
        <taxon>Bacillati</taxon>
        <taxon>Bacillota</taxon>
        <taxon>Bacilli</taxon>
        <taxon>Lactobacillales</taxon>
        <taxon>Lactobacillaceae</taxon>
        <taxon>Weissella</taxon>
    </lineage>
</organism>
<dbReference type="EC" id="3.6.1.41" evidence="1"/>
<feature type="domain" description="HD" evidence="7">
    <location>
        <begin position="29"/>
        <end position="143"/>
    </location>
</feature>
<proteinExistence type="predicted"/>
<dbReference type="RefSeq" id="WP_009496100.1">
    <property type="nucleotide sequence ID" value="NZ_CP009223.1"/>
</dbReference>
<dbReference type="Gene3D" id="1.10.3210.10">
    <property type="entry name" value="Hypothetical protein af1432"/>
    <property type="match status" value="1"/>
</dbReference>
<dbReference type="KEGG" id="wct:WS74_0985"/>
<evidence type="ECO:0000256" key="6">
    <source>
        <dbReference type="ARBA" id="ARBA00049417"/>
    </source>
</evidence>
<reference evidence="8 9" key="1">
    <citation type="journal article" date="2014" name="Genome Announc.">
        <title>Complete Genome Sequences of Fish Pathogenic Weissella ceti Strains WS74 and WS105.</title>
        <authorList>
            <person name="Figueiredo H.C."/>
            <person name="Leal C.A."/>
            <person name="Dorella F.A."/>
            <person name="Carvalho A.F."/>
            <person name="Soares S.C."/>
            <person name="Pereira F.L."/>
            <person name="Azevedo V.A."/>
        </authorList>
    </citation>
    <scope>NUCLEOTIDE SEQUENCE [LARGE SCALE GENOMIC DNA]</scope>
    <source>
        <strain evidence="8 9">WS74</strain>
    </source>
</reference>
<name>A0A075U0Z9_9LACO</name>
<evidence type="ECO:0000256" key="2">
    <source>
        <dbReference type="ARBA" id="ARBA00022723"/>
    </source>
</evidence>
<dbReference type="InterPro" id="IPR051094">
    <property type="entry name" value="Diverse_Catalytic_Enzymes"/>
</dbReference>
<dbReference type="CDD" id="cd00077">
    <property type="entry name" value="HDc"/>
    <property type="match status" value="1"/>
</dbReference>
<dbReference type="KEGG" id="wce:WS08_0919"/>
<dbReference type="GO" id="GO:0008803">
    <property type="term" value="F:bis(5'-nucleosyl)-tetraphosphatase (symmetrical) activity"/>
    <property type="evidence" value="ECO:0007669"/>
    <property type="project" value="UniProtKB-EC"/>
</dbReference>
<keyword evidence="3" id="KW-0547">Nucleotide-binding</keyword>
<dbReference type="SMART" id="SM00471">
    <property type="entry name" value="HDc"/>
    <property type="match status" value="1"/>
</dbReference>
<dbReference type="STRING" id="759620.WS105_0982"/>
<dbReference type="PANTHER" id="PTHR35795">
    <property type="entry name" value="SLR1885 PROTEIN"/>
    <property type="match status" value="1"/>
</dbReference>
<evidence type="ECO:0000256" key="3">
    <source>
        <dbReference type="ARBA" id="ARBA00022741"/>
    </source>
</evidence>
<comment type="catalytic activity">
    <reaction evidence="6">
        <text>P(1),P(4)-bis(5'-adenosyl) tetraphosphate + H2O = 2 ADP + 2 H(+)</text>
        <dbReference type="Rhea" id="RHEA:24252"/>
        <dbReference type="ChEBI" id="CHEBI:15377"/>
        <dbReference type="ChEBI" id="CHEBI:15378"/>
        <dbReference type="ChEBI" id="CHEBI:58141"/>
        <dbReference type="ChEBI" id="CHEBI:456216"/>
        <dbReference type="EC" id="3.6.1.41"/>
    </reaction>
</comment>
<dbReference type="Proteomes" id="UP000029079">
    <property type="component" value="Chromosome"/>
</dbReference>
<sequence>MKTHDLMPYFEGSRADLIAQVEPQMSAKRFAHVLRVETMALELAKQYDIDETLASIAALTHDYAKERPDTDFLNVIAEHHLDPEVKAWGNNVWHGVVGAYLVAQELHIHDARILTAIQQHTVGGAYMSPLSQILYMADYIESGRTFPGVEEVRALAFTDLAASVGWQTQHTLNYLITQKLPVYPGTLQTYNVWSTKHD</sequence>
<keyword evidence="2" id="KW-0479">Metal-binding</keyword>
<evidence type="ECO:0000256" key="5">
    <source>
        <dbReference type="ARBA" id="ARBA00023004"/>
    </source>
</evidence>
<accession>A0A075U0Z9</accession>
<evidence type="ECO:0000256" key="4">
    <source>
        <dbReference type="ARBA" id="ARBA00022801"/>
    </source>
</evidence>
<evidence type="ECO:0000256" key="1">
    <source>
        <dbReference type="ARBA" id="ARBA00012506"/>
    </source>
</evidence>
<dbReference type="SUPFAM" id="SSF109604">
    <property type="entry name" value="HD-domain/PDEase-like"/>
    <property type="match status" value="1"/>
</dbReference>
<dbReference type="PROSITE" id="PS51831">
    <property type="entry name" value="HD"/>
    <property type="match status" value="1"/>
</dbReference>
<dbReference type="InterPro" id="IPR006674">
    <property type="entry name" value="HD_domain"/>
</dbReference>
<evidence type="ECO:0000313" key="9">
    <source>
        <dbReference type="Proteomes" id="UP000029079"/>
    </source>
</evidence>
<keyword evidence="4 8" id="KW-0378">Hydrolase</keyword>
<dbReference type="KEGG" id="wci:WS105_0982"/>
<evidence type="ECO:0000259" key="7">
    <source>
        <dbReference type="PROSITE" id="PS51831"/>
    </source>
</evidence>
<keyword evidence="5" id="KW-0408">Iron</keyword>
<dbReference type="GO" id="GO:0046872">
    <property type="term" value="F:metal ion binding"/>
    <property type="evidence" value="ECO:0007669"/>
    <property type="project" value="UniProtKB-KW"/>
</dbReference>
<protein>
    <recommendedName>
        <fullName evidence="1">bis(5'-nucleosyl)-tetraphosphatase (symmetrical)</fullName>
        <ecNumber evidence="1">3.6.1.41</ecNumber>
    </recommendedName>
</protein>
<dbReference type="PATRIC" id="fig|759620.7.peg.946"/>
<dbReference type="PANTHER" id="PTHR35795:SF1">
    <property type="entry name" value="BIS(5'-NUCLEOSYL)-TETRAPHOSPHATASE, SYMMETRICAL"/>
    <property type="match status" value="1"/>
</dbReference>
<dbReference type="GO" id="GO:0000166">
    <property type="term" value="F:nucleotide binding"/>
    <property type="evidence" value="ECO:0007669"/>
    <property type="project" value="UniProtKB-KW"/>
</dbReference>
<evidence type="ECO:0000313" key="8">
    <source>
        <dbReference type="EMBL" id="AIM63237.1"/>
    </source>
</evidence>
<dbReference type="Pfam" id="PF01966">
    <property type="entry name" value="HD"/>
    <property type="match status" value="1"/>
</dbReference>
<keyword evidence="9" id="KW-1185">Reference proteome</keyword>
<gene>
    <name evidence="8" type="ORF">WS74_0985</name>
</gene>
<dbReference type="AlphaFoldDB" id="A0A075U0Z9"/>
<dbReference type="EMBL" id="CP009223">
    <property type="protein sequence ID" value="AIM63237.1"/>
    <property type="molecule type" value="Genomic_DNA"/>
</dbReference>
<dbReference type="NCBIfam" id="TIGR00488">
    <property type="entry name" value="bis(5'-nucleosyl)-tetraphosphatase (symmetrical) YqeK"/>
    <property type="match status" value="1"/>
</dbReference>